<dbReference type="GO" id="GO:0016747">
    <property type="term" value="F:acyltransferase activity, transferring groups other than amino-acyl groups"/>
    <property type="evidence" value="ECO:0007669"/>
    <property type="project" value="InterPro"/>
</dbReference>
<dbReference type="OrthoDB" id="9797456at2"/>
<dbReference type="RefSeq" id="WP_116179707.1">
    <property type="nucleotide sequence ID" value="NZ_CP144375.1"/>
</dbReference>
<dbReference type="Gene3D" id="3.40.630.30">
    <property type="match status" value="1"/>
</dbReference>
<dbReference type="SUPFAM" id="SSF55729">
    <property type="entry name" value="Acyl-CoA N-acyltransferases (Nat)"/>
    <property type="match status" value="1"/>
</dbReference>
<dbReference type="PROSITE" id="PS51186">
    <property type="entry name" value="GNAT"/>
    <property type="match status" value="1"/>
</dbReference>
<reference evidence="4 5" key="1">
    <citation type="submission" date="2018-08" db="EMBL/GenBank/DDBJ databases">
        <title>Genomic Encyclopedia of Archaeal and Bacterial Type Strains, Phase II (KMG-II): from individual species to whole genera.</title>
        <authorList>
            <person name="Goeker M."/>
        </authorList>
    </citation>
    <scope>NUCLEOTIDE SEQUENCE [LARGE SCALE GENOMIC DNA]</scope>
    <source>
        <strain evidence="4 5">DSM 45791</strain>
    </source>
</reference>
<evidence type="ECO:0000256" key="1">
    <source>
        <dbReference type="ARBA" id="ARBA00022679"/>
    </source>
</evidence>
<dbReference type="AlphaFoldDB" id="A0A3E0H1H3"/>
<evidence type="ECO:0000313" key="5">
    <source>
        <dbReference type="Proteomes" id="UP000256269"/>
    </source>
</evidence>
<gene>
    <name evidence="4" type="ORF">BCF44_1176</name>
</gene>
<evidence type="ECO:0000259" key="3">
    <source>
        <dbReference type="PROSITE" id="PS51186"/>
    </source>
</evidence>
<sequence>MTTAEERVVQHVLDNPARAALLGPHSHLAVHRGQVVRYRPDVAGFVTMPAEPGPRDWQDLAALVGPGARVALSAITAPPPPGWEIVADMAGVQLTGEQIPTAPEVEAVRLHDGDVPDMLDLVARTQPGPFLPRTIEMGRYLGIRRNGRLVAMAGERLRLSGWTEVSAVCTDPAYRGQGLASRLVLAVAAGIVDRGDTPFLHARAGNTTAIRLYETLGFRLRRRTRFVAVRVPVDGQSGGIVGFG</sequence>
<organism evidence="4 5">
    <name type="scientific">Kutzneria buriramensis</name>
    <dbReference type="NCBI Taxonomy" id="1045776"/>
    <lineage>
        <taxon>Bacteria</taxon>
        <taxon>Bacillati</taxon>
        <taxon>Actinomycetota</taxon>
        <taxon>Actinomycetes</taxon>
        <taxon>Pseudonocardiales</taxon>
        <taxon>Pseudonocardiaceae</taxon>
        <taxon>Kutzneria</taxon>
    </lineage>
</organism>
<protein>
    <submittedName>
        <fullName evidence="4">Putative GNAT family acetyltransferase</fullName>
    </submittedName>
</protein>
<keyword evidence="5" id="KW-1185">Reference proteome</keyword>
<dbReference type="CDD" id="cd04301">
    <property type="entry name" value="NAT_SF"/>
    <property type="match status" value="1"/>
</dbReference>
<evidence type="ECO:0000313" key="4">
    <source>
        <dbReference type="EMBL" id="REH35618.1"/>
    </source>
</evidence>
<dbReference type="PANTHER" id="PTHR43420">
    <property type="entry name" value="ACETYLTRANSFERASE"/>
    <property type="match status" value="1"/>
</dbReference>
<dbReference type="InterPro" id="IPR000182">
    <property type="entry name" value="GNAT_dom"/>
</dbReference>
<dbReference type="Proteomes" id="UP000256269">
    <property type="component" value="Unassembled WGS sequence"/>
</dbReference>
<evidence type="ECO:0000256" key="2">
    <source>
        <dbReference type="ARBA" id="ARBA00023315"/>
    </source>
</evidence>
<proteinExistence type="predicted"/>
<comment type="caution">
    <text evidence="4">The sequence shown here is derived from an EMBL/GenBank/DDBJ whole genome shotgun (WGS) entry which is preliminary data.</text>
</comment>
<accession>A0A3E0H1H3</accession>
<dbReference type="Pfam" id="PF08445">
    <property type="entry name" value="FR47"/>
    <property type="match status" value="1"/>
</dbReference>
<feature type="domain" description="N-acetyltransferase" evidence="3">
    <location>
        <begin position="103"/>
        <end position="236"/>
    </location>
</feature>
<dbReference type="PANTHER" id="PTHR43420:SF3">
    <property type="entry name" value="N-ACETYLTRANSFERASE DOMAIN-CONTAINING PROTEIN"/>
    <property type="match status" value="1"/>
</dbReference>
<dbReference type="InterPro" id="IPR016181">
    <property type="entry name" value="Acyl_CoA_acyltransferase"/>
</dbReference>
<dbReference type="InterPro" id="IPR050680">
    <property type="entry name" value="YpeA/RimI_acetyltransf"/>
</dbReference>
<dbReference type="InterPro" id="IPR013653">
    <property type="entry name" value="GCN5-like_dom"/>
</dbReference>
<dbReference type="EMBL" id="QUNO01000017">
    <property type="protein sequence ID" value="REH35618.1"/>
    <property type="molecule type" value="Genomic_DNA"/>
</dbReference>
<keyword evidence="1 4" id="KW-0808">Transferase</keyword>
<keyword evidence="2" id="KW-0012">Acyltransferase</keyword>
<name>A0A3E0H1H3_9PSEU</name>